<organism evidence="13 14">
    <name type="scientific">Rhodotorula mucilaginosa</name>
    <name type="common">Yeast</name>
    <name type="synonym">Rhodotorula rubra</name>
    <dbReference type="NCBI Taxonomy" id="5537"/>
    <lineage>
        <taxon>Eukaryota</taxon>
        <taxon>Fungi</taxon>
        <taxon>Dikarya</taxon>
        <taxon>Basidiomycota</taxon>
        <taxon>Pucciniomycotina</taxon>
        <taxon>Microbotryomycetes</taxon>
        <taxon>Sporidiobolales</taxon>
        <taxon>Sporidiobolaceae</taxon>
        <taxon>Rhodotorula</taxon>
    </lineage>
</organism>
<dbReference type="InterPro" id="IPR003016">
    <property type="entry name" value="2-oxoA_DH_lipoyl-BS"/>
</dbReference>
<feature type="compositionally biased region" description="Low complexity" evidence="10">
    <location>
        <begin position="282"/>
        <end position="316"/>
    </location>
</feature>
<dbReference type="InterPro" id="IPR000089">
    <property type="entry name" value="Biotin_lipoyl"/>
</dbReference>
<feature type="compositionally biased region" description="Low complexity" evidence="10">
    <location>
        <begin position="60"/>
        <end position="76"/>
    </location>
</feature>
<dbReference type="Pfam" id="PF02817">
    <property type="entry name" value="E3_binding"/>
    <property type="match status" value="1"/>
</dbReference>
<evidence type="ECO:0000256" key="7">
    <source>
        <dbReference type="ARBA" id="ARBA00023128"/>
    </source>
</evidence>
<accession>A0A9P6W131</accession>
<dbReference type="InterPro" id="IPR011053">
    <property type="entry name" value="Single_hybrid_motif"/>
</dbReference>
<dbReference type="SUPFAM" id="SSF47005">
    <property type="entry name" value="Peripheral subunit-binding domain of 2-oxo acid dehydrogenase complex"/>
    <property type="match status" value="1"/>
</dbReference>
<dbReference type="InterPro" id="IPR050743">
    <property type="entry name" value="2-oxoacid_DH_E2_comp"/>
</dbReference>
<feature type="region of interest" description="Disordered" evidence="10">
    <location>
        <begin position="53"/>
        <end position="84"/>
    </location>
</feature>
<sequence>MLRRTRTATRPIRGLVGAQNASKRISSPHNKLLQQHSPAVLAAVLDKRRHSSSFARGSFTPPVLATTTTTMTGQPPQRGLSGTAVRRKGQVKPFVLADIGEGITECEIVKWLVEPGSTIEEFDPLVEVMSDKASVEITSPFSGTVTSLAGKAGDMLKVGSTLCSIEVDGGEAEDTQEDLAAAVDLSGSSSSSSKTAARETQTDTSTSSPMDASPLEPPLERHVPASSSSSSSTPAREILATPGTRRFAMEKGVDLATVTGTGRHGRIMKEDILAAASGKDGATSTPVSSGAPSTSSSSPSSTAAASPPTTTTSVPLSPIRRAMFRAMSASLQIPHFAYSDTIDVTALERMRLSLTSNIPVRYRKTLKPADEATLTRLGAWQESSQVESSKRFDRLTMLPFLLKGLSVAMQEHPLFTCSLSPAPSASSSSSSEEPSLVRRSTHDISVALSNPSAAGGLFTPVLRSVDSSSIFDLASRLAHLQSFLDPNASSPPKFPAEYSGAGTLTLSNIGVVGGKSTHPVVPPTGQLAIGAMGRMRVEPRFVDEAGAKKLAQGVSASEEVSLDALRVEPRLVMDVTFSADHRAVEGVELARLVETWKRIIEEPSRLLS</sequence>
<feature type="domain" description="Peripheral subunit-binding (PSBD)" evidence="12">
    <location>
        <begin position="239"/>
        <end position="276"/>
    </location>
</feature>
<feature type="region of interest" description="Disordered" evidence="10">
    <location>
        <begin position="277"/>
        <end position="316"/>
    </location>
</feature>
<dbReference type="Pfam" id="PF00364">
    <property type="entry name" value="Biotin_lipoyl"/>
    <property type="match status" value="1"/>
</dbReference>
<dbReference type="PANTHER" id="PTHR43178">
    <property type="entry name" value="DIHYDROLIPOAMIDE ACETYLTRANSFERASE COMPONENT OF PYRUVATE DEHYDROGENASE COMPLEX"/>
    <property type="match status" value="1"/>
</dbReference>
<evidence type="ECO:0000256" key="2">
    <source>
        <dbReference type="ARBA" id="ARBA00004305"/>
    </source>
</evidence>
<dbReference type="Gene3D" id="3.30.559.10">
    <property type="entry name" value="Chloramphenicol acetyltransferase-like domain"/>
    <property type="match status" value="1"/>
</dbReference>
<evidence type="ECO:0000256" key="3">
    <source>
        <dbReference type="ARBA" id="ARBA00007317"/>
    </source>
</evidence>
<evidence type="ECO:0000256" key="5">
    <source>
        <dbReference type="ARBA" id="ARBA00022823"/>
    </source>
</evidence>
<dbReference type="Proteomes" id="UP000777482">
    <property type="component" value="Unassembled WGS sequence"/>
</dbReference>
<keyword evidence="7" id="KW-0496">Mitochondrion</keyword>
<protein>
    <recommendedName>
        <fullName evidence="9">Dihydrolipoamide acetyltransferase component of pyruvate dehydrogenase complex</fullName>
        <ecNumber evidence="9">2.3.1.-</ecNumber>
    </recommendedName>
</protein>
<dbReference type="FunFam" id="2.40.50.100:FF:000013">
    <property type="entry name" value="Dihydrolipoamide acetyltransferase component of pyruvate dehydrogenase complex"/>
    <property type="match status" value="1"/>
</dbReference>
<dbReference type="CDD" id="cd06849">
    <property type="entry name" value="lipoyl_domain"/>
    <property type="match status" value="1"/>
</dbReference>
<dbReference type="GO" id="GO:0031405">
    <property type="term" value="F:lipoic acid binding"/>
    <property type="evidence" value="ECO:0007669"/>
    <property type="project" value="TreeGrafter"/>
</dbReference>
<keyword evidence="13" id="KW-0347">Helicase</keyword>
<keyword evidence="13" id="KW-0378">Hydrolase</keyword>
<dbReference type="GO" id="GO:0045333">
    <property type="term" value="P:cellular respiration"/>
    <property type="evidence" value="ECO:0007669"/>
    <property type="project" value="UniProtKB-ARBA"/>
</dbReference>
<gene>
    <name evidence="13" type="primary">CHL1_1</name>
    <name evidence="13" type="ORF">C6P46_004463</name>
</gene>
<dbReference type="Pfam" id="PF00198">
    <property type="entry name" value="2-oxoacid_dh"/>
    <property type="match status" value="1"/>
</dbReference>
<dbReference type="EC" id="2.3.1.-" evidence="9"/>
<dbReference type="OrthoDB" id="15567at2759"/>
<dbReference type="SUPFAM" id="SSF52777">
    <property type="entry name" value="CoA-dependent acyltransferases"/>
    <property type="match status" value="1"/>
</dbReference>
<comment type="caution">
    <text evidence="13">The sequence shown here is derived from an EMBL/GenBank/DDBJ whole genome shotgun (WGS) entry which is preliminary data.</text>
</comment>
<proteinExistence type="inferred from homology"/>
<dbReference type="InterPro" id="IPR001078">
    <property type="entry name" value="2-oxoacid_DH_actylTfrase"/>
</dbReference>
<evidence type="ECO:0000256" key="9">
    <source>
        <dbReference type="RuleBase" id="RU003423"/>
    </source>
</evidence>
<evidence type="ECO:0000259" key="12">
    <source>
        <dbReference type="PROSITE" id="PS51826"/>
    </source>
</evidence>
<keyword evidence="13" id="KW-0067">ATP-binding</keyword>
<dbReference type="AlphaFoldDB" id="A0A9P6W131"/>
<comment type="similarity">
    <text evidence="3 9">Belongs to the 2-oxoacid dehydrogenase family.</text>
</comment>
<dbReference type="GO" id="GO:0005759">
    <property type="term" value="C:mitochondrial matrix"/>
    <property type="evidence" value="ECO:0007669"/>
    <property type="project" value="UniProtKB-SubCell"/>
</dbReference>
<feature type="region of interest" description="Disordered" evidence="10">
    <location>
        <begin position="183"/>
        <end position="245"/>
    </location>
</feature>
<dbReference type="InterPro" id="IPR036625">
    <property type="entry name" value="E3-bd_dom_sf"/>
</dbReference>
<dbReference type="GO" id="GO:0016407">
    <property type="term" value="F:acetyltransferase activity"/>
    <property type="evidence" value="ECO:0007669"/>
    <property type="project" value="TreeGrafter"/>
</dbReference>
<dbReference type="PROSITE" id="PS51826">
    <property type="entry name" value="PSBD"/>
    <property type="match status" value="1"/>
</dbReference>
<evidence type="ECO:0000313" key="14">
    <source>
        <dbReference type="Proteomes" id="UP000777482"/>
    </source>
</evidence>
<dbReference type="Gene3D" id="2.40.50.100">
    <property type="match status" value="1"/>
</dbReference>
<keyword evidence="14" id="KW-1185">Reference proteome</keyword>
<evidence type="ECO:0000259" key="11">
    <source>
        <dbReference type="PROSITE" id="PS50968"/>
    </source>
</evidence>
<evidence type="ECO:0000256" key="1">
    <source>
        <dbReference type="ARBA" id="ARBA00001938"/>
    </source>
</evidence>
<evidence type="ECO:0000313" key="13">
    <source>
        <dbReference type="EMBL" id="KAG0660779.1"/>
    </source>
</evidence>
<evidence type="ECO:0000256" key="6">
    <source>
        <dbReference type="ARBA" id="ARBA00022946"/>
    </source>
</evidence>
<keyword evidence="8 9" id="KW-0012">Acyltransferase</keyword>
<reference evidence="13 14" key="1">
    <citation type="submission" date="2020-11" db="EMBL/GenBank/DDBJ databases">
        <title>Kefir isolates.</title>
        <authorList>
            <person name="Marcisauskas S."/>
            <person name="Kim Y."/>
            <person name="Blasche S."/>
        </authorList>
    </citation>
    <scope>NUCLEOTIDE SEQUENCE [LARGE SCALE GENOMIC DNA]</scope>
    <source>
        <strain evidence="13 14">KR</strain>
    </source>
</reference>
<evidence type="ECO:0000256" key="10">
    <source>
        <dbReference type="SAM" id="MobiDB-lite"/>
    </source>
</evidence>
<dbReference type="PANTHER" id="PTHR43178:SF5">
    <property type="entry name" value="LIPOAMIDE ACYLTRANSFERASE COMPONENT OF BRANCHED-CHAIN ALPHA-KETO ACID DEHYDROGENASE COMPLEX, MITOCHONDRIAL"/>
    <property type="match status" value="1"/>
</dbReference>
<name>A0A9P6W131_RHOMI</name>
<comment type="cofactor">
    <cofactor evidence="1 9">
        <name>(R)-lipoate</name>
        <dbReference type="ChEBI" id="CHEBI:83088"/>
    </cofactor>
</comment>
<dbReference type="EMBL" id="PUHQ01000041">
    <property type="protein sequence ID" value="KAG0660779.1"/>
    <property type="molecule type" value="Genomic_DNA"/>
</dbReference>
<evidence type="ECO:0000256" key="4">
    <source>
        <dbReference type="ARBA" id="ARBA00022679"/>
    </source>
</evidence>
<keyword evidence="4 9" id="KW-0808">Transferase</keyword>
<dbReference type="InterPro" id="IPR004167">
    <property type="entry name" value="PSBD"/>
</dbReference>
<dbReference type="GO" id="GO:0004386">
    <property type="term" value="F:helicase activity"/>
    <property type="evidence" value="ECO:0007669"/>
    <property type="project" value="UniProtKB-KW"/>
</dbReference>
<keyword evidence="13" id="KW-0547">Nucleotide-binding</keyword>
<evidence type="ECO:0000256" key="8">
    <source>
        <dbReference type="ARBA" id="ARBA00023315"/>
    </source>
</evidence>
<comment type="subcellular location">
    <subcellularLocation>
        <location evidence="2">Mitochondrion matrix</location>
    </subcellularLocation>
</comment>
<feature type="domain" description="Lipoyl-binding" evidence="11">
    <location>
        <begin position="91"/>
        <end position="166"/>
    </location>
</feature>
<dbReference type="PROSITE" id="PS50968">
    <property type="entry name" value="BIOTINYL_LIPOYL"/>
    <property type="match status" value="1"/>
</dbReference>
<keyword evidence="5 9" id="KW-0450">Lipoyl</keyword>
<dbReference type="PROSITE" id="PS00189">
    <property type="entry name" value="LIPOYL"/>
    <property type="match status" value="1"/>
</dbReference>
<dbReference type="InterPro" id="IPR023213">
    <property type="entry name" value="CAT-like_dom_sf"/>
</dbReference>
<dbReference type="Gene3D" id="4.10.320.10">
    <property type="entry name" value="E3-binding domain"/>
    <property type="match status" value="1"/>
</dbReference>
<dbReference type="SUPFAM" id="SSF51230">
    <property type="entry name" value="Single hybrid motif"/>
    <property type="match status" value="1"/>
</dbReference>
<keyword evidence="6" id="KW-0809">Transit peptide</keyword>